<gene>
    <name evidence="2" type="ORF">SKAU_G00348010</name>
</gene>
<feature type="compositionally biased region" description="Basic and acidic residues" evidence="1">
    <location>
        <begin position="119"/>
        <end position="130"/>
    </location>
</feature>
<dbReference type="Proteomes" id="UP001152622">
    <property type="component" value="Chromosome 16"/>
</dbReference>
<feature type="compositionally biased region" description="Basic and acidic residues" evidence="1">
    <location>
        <begin position="79"/>
        <end position="88"/>
    </location>
</feature>
<name>A0A9Q1IFR5_SYNKA</name>
<protein>
    <submittedName>
        <fullName evidence="2">Uncharacterized protein</fullName>
    </submittedName>
</protein>
<feature type="compositionally biased region" description="Polar residues" evidence="1">
    <location>
        <begin position="90"/>
        <end position="101"/>
    </location>
</feature>
<feature type="region of interest" description="Disordered" evidence="1">
    <location>
        <begin position="1"/>
        <end position="145"/>
    </location>
</feature>
<sequence>MPNTGHRTGMQACAHAKPAETRAALTRRREGHTSRVATATAGETLREQPVMSRERPSPLGERAGLMQTYNHRPAQAFTERGRSPEHCSGKKQTLESGSLSQPLPGGRKERPYTGSTAGRGRDAGSRRGDGYRSPPPPGSMPAGPQYRNVGLWDLFFFLHDEAQTRCVHRGERA</sequence>
<evidence type="ECO:0000256" key="1">
    <source>
        <dbReference type="SAM" id="MobiDB-lite"/>
    </source>
</evidence>
<keyword evidence="3" id="KW-1185">Reference proteome</keyword>
<organism evidence="2 3">
    <name type="scientific">Synaphobranchus kaupii</name>
    <name type="common">Kaup's arrowtooth eel</name>
    <dbReference type="NCBI Taxonomy" id="118154"/>
    <lineage>
        <taxon>Eukaryota</taxon>
        <taxon>Metazoa</taxon>
        <taxon>Chordata</taxon>
        <taxon>Craniata</taxon>
        <taxon>Vertebrata</taxon>
        <taxon>Euteleostomi</taxon>
        <taxon>Actinopterygii</taxon>
        <taxon>Neopterygii</taxon>
        <taxon>Teleostei</taxon>
        <taxon>Anguilliformes</taxon>
        <taxon>Synaphobranchidae</taxon>
        <taxon>Synaphobranchus</taxon>
    </lineage>
</organism>
<proteinExistence type="predicted"/>
<evidence type="ECO:0000313" key="3">
    <source>
        <dbReference type="Proteomes" id="UP001152622"/>
    </source>
</evidence>
<evidence type="ECO:0000313" key="2">
    <source>
        <dbReference type="EMBL" id="KAJ8340168.1"/>
    </source>
</evidence>
<reference evidence="2" key="1">
    <citation type="journal article" date="2023" name="Science">
        <title>Genome structures resolve the early diversification of teleost fishes.</title>
        <authorList>
            <person name="Parey E."/>
            <person name="Louis A."/>
            <person name="Montfort J."/>
            <person name="Bouchez O."/>
            <person name="Roques C."/>
            <person name="Iampietro C."/>
            <person name="Lluch J."/>
            <person name="Castinel A."/>
            <person name="Donnadieu C."/>
            <person name="Desvignes T."/>
            <person name="Floi Bucao C."/>
            <person name="Jouanno E."/>
            <person name="Wen M."/>
            <person name="Mejri S."/>
            <person name="Dirks R."/>
            <person name="Jansen H."/>
            <person name="Henkel C."/>
            <person name="Chen W.J."/>
            <person name="Zahm M."/>
            <person name="Cabau C."/>
            <person name="Klopp C."/>
            <person name="Thompson A.W."/>
            <person name="Robinson-Rechavi M."/>
            <person name="Braasch I."/>
            <person name="Lecointre G."/>
            <person name="Bobe J."/>
            <person name="Postlethwait J.H."/>
            <person name="Berthelot C."/>
            <person name="Roest Crollius H."/>
            <person name="Guiguen Y."/>
        </authorList>
    </citation>
    <scope>NUCLEOTIDE SEQUENCE</scope>
    <source>
        <strain evidence="2">WJC10195</strain>
    </source>
</reference>
<accession>A0A9Q1IFR5</accession>
<dbReference type="EMBL" id="JAINUF010000016">
    <property type="protein sequence ID" value="KAJ8340168.1"/>
    <property type="molecule type" value="Genomic_DNA"/>
</dbReference>
<comment type="caution">
    <text evidence="2">The sequence shown here is derived from an EMBL/GenBank/DDBJ whole genome shotgun (WGS) entry which is preliminary data.</text>
</comment>
<dbReference type="AlphaFoldDB" id="A0A9Q1IFR5"/>